<dbReference type="AlphaFoldDB" id="A0A232EU14"/>
<feature type="non-terminal residue" evidence="1">
    <location>
        <position position="455"/>
    </location>
</feature>
<dbReference type="PANTHER" id="PTHR22930">
    <property type="match status" value="1"/>
</dbReference>
<organism evidence="1 2">
    <name type="scientific">Trichomalopsis sarcophagae</name>
    <dbReference type="NCBI Taxonomy" id="543379"/>
    <lineage>
        <taxon>Eukaryota</taxon>
        <taxon>Metazoa</taxon>
        <taxon>Ecdysozoa</taxon>
        <taxon>Arthropoda</taxon>
        <taxon>Hexapoda</taxon>
        <taxon>Insecta</taxon>
        <taxon>Pterygota</taxon>
        <taxon>Neoptera</taxon>
        <taxon>Endopterygota</taxon>
        <taxon>Hymenoptera</taxon>
        <taxon>Apocrita</taxon>
        <taxon>Proctotrupomorpha</taxon>
        <taxon>Chalcidoidea</taxon>
        <taxon>Pteromalidae</taxon>
        <taxon>Pteromalinae</taxon>
        <taxon>Trichomalopsis</taxon>
    </lineage>
</organism>
<protein>
    <recommendedName>
        <fullName evidence="3">DDE Tnp4 domain-containing protein</fullName>
    </recommendedName>
</protein>
<proteinExistence type="predicted"/>
<dbReference type="Proteomes" id="UP000215335">
    <property type="component" value="Unassembled WGS sequence"/>
</dbReference>
<dbReference type="InterPro" id="IPR045249">
    <property type="entry name" value="HARBI1-like"/>
</dbReference>
<name>A0A232EU14_9HYME</name>
<evidence type="ECO:0000313" key="1">
    <source>
        <dbReference type="EMBL" id="OXU21848.1"/>
    </source>
</evidence>
<evidence type="ECO:0008006" key="3">
    <source>
        <dbReference type="Google" id="ProtNLM"/>
    </source>
</evidence>
<evidence type="ECO:0000313" key="2">
    <source>
        <dbReference type="Proteomes" id="UP000215335"/>
    </source>
</evidence>
<keyword evidence="2" id="KW-1185">Reference proteome</keyword>
<reference evidence="1 2" key="1">
    <citation type="journal article" date="2017" name="Curr. Biol.">
        <title>The Evolution of Venom by Co-option of Single-Copy Genes.</title>
        <authorList>
            <person name="Martinson E.O."/>
            <person name="Mrinalini"/>
            <person name="Kelkar Y.D."/>
            <person name="Chang C.H."/>
            <person name="Werren J.H."/>
        </authorList>
    </citation>
    <scope>NUCLEOTIDE SEQUENCE [LARGE SCALE GENOMIC DNA]</scope>
    <source>
        <strain evidence="1 2">Alberta</strain>
        <tissue evidence="1">Whole body</tissue>
    </source>
</reference>
<accession>A0A232EU14</accession>
<comment type="caution">
    <text evidence="1">The sequence shown here is derived from an EMBL/GenBank/DDBJ whole genome shotgun (WGS) entry which is preliminary data.</text>
</comment>
<gene>
    <name evidence="1" type="ORF">TSAR_009630</name>
</gene>
<dbReference type="EMBL" id="NNAY01002188">
    <property type="protein sequence ID" value="OXU21848.1"/>
    <property type="molecule type" value="Genomic_DNA"/>
</dbReference>
<dbReference type="PANTHER" id="PTHR22930:SF281">
    <property type="entry name" value="NUCLEASE"/>
    <property type="match status" value="1"/>
</dbReference>
<sequence length="455" mass="54068">MDRYHMSRRRYNSKEGYEFLESLDWLMALYFISDCYYKIRSIRTVPGSDNDQFNWNFSEAREYLEALRNNADIVQDEGFYYMLDYAGDSGYARSPTLLTPILDAPEGSPASFYTVEHSQTQCQVERTIGILTGTWKIISRFRKLYYAPYKFFAMEGDDFVNNIIEEEQDLINRFVYHQQRIMRRRLRDISNPFLMSERYFVRYYRMPPPFALHLVQLVEHGLIRGRGSVPPHLVVLSMLLFFAEDSKEEYEFLETLDWLMALHFIADCYYKIRSIRIVPGSNNDQFNWNFSEAREYLEALRNNADIVQDEGFYYMLDSKEGYEFLESLDWLMALYFIADCYYKIRSIRIVRGSNNDQFNWNFSEAREYLEALRNNADIVQDEGFSYMLDYAGDSGYARSPTLLTPIFDAPEGSPASFYTVEHSQTRCQVERTIEILTETWKIISRSRKPYYTPYK</sequence>